<dbReference type="EMBL" id="LFND01000006">
    <property type="protein sequence ID" value="KMQ60279.1"/>
    <property type="molecule type" value="Genomic_DNA"/>
</dbReference>
<feature type="transmembrane region" description="Helical" evidence="1">
    <location>
        <begin position="175"/>
        <end position="199"/>
    </location>
</feature>
<proteinExistence type="predicted"/>
<accession>A0A0J7I2V3</accession>
<dbReference type="AlphaFoldDB" id="A0A0J7I2V3"/>
<dbReference type="STRING" id="558151.ACM46_18920"/>
<feature type="transmembrane region" description="Helical" evidence="1">
    <location>
        <begin position="205"/>
        <end position="226"/>
    </location>
</feature>
<keyword evidence="1" id="KW-0812">Transmembrane</keyword>
<comment type="caution">
    <text evidence="2">The sequence shown here is derived from an EMBL/GenBank/DDBJ whole genome shotgun (WGS) entry which is preliminary data.</text>
</comment>
<evidence type="ECO:0008006" key="4">
    <source>
        <dbReference type="Google" id="ProtNLM"/>
    </source>
</evidence>
<evidence type="ECO:0000256" key="1">
    <source>
        <dbReference type="SAM" id="Phobius"/>
    </source>
</evidence>
<sequence length="447" mass="47979">MAVSYIPQDKVFAVCTYQLSSEPQKFSFSRKTADVYYQNTKQPLLTVDDKNIMVEFTCKSPANLAGTLLAFGAGLIVGALLLSNPLGWVALAAGGVLLASGVVAAVVAVNHKCTDPLNGGQWFLAHNSVKINGASAITRSSILKCKKDGILTPFFDEASAKAAASSIATKNKWELGINVVASFGAGFFLPSAFAGFGTASIGMKAWMTVGRFGVGFLAFSSINYGLRGGIRWGHENNGDLKDNVTYDNMNNHKENIIDPKTGKPEETDIDENKYWGAPAKPDDFTQDSEDLLKVEKSGGKYNITVLSKVTNVVTSYTIYAQNKDLMQQLDKLDGLSRPVLRNNPLAKQLLNDLNSGKYPEWKNSIRFYNNGRMTPSMVDDGRTAVAENLKSSLGNLKSNSIQGGLFLIPFIGTIFSEEARAALAGGMANDLAAEPNGSSVVANTPVD</sequence>
<gene>
    <name evidence="2" type="ORF">ACM46_18920</name>
</gene>
<organism evidence="2 3">
    <name type="scientific">Chryseobacterium angstadtii</name>
    <dbReference type="NCBI Taxonomy" id="558151"/>
    <lineage>
        <taxon>Bacteria</taxon>
        <taxon>Pseudomonadati</taxon>
        <taxon>Bacteroidota</taxon>
        <taxon>Flavobacteriia</taxon>
        <taxon>Flavobacteriales</taxon>
        <taxon>Weeksellaceae</taxon>
        <taxon>Chryseobacterium group</taxon>
        <taxon>Chryseobacterium</taxon>
    </lineage>
</organism>
<keyword evidence="1" id="KW-0472">Membrane</keyword>
<dbReference type="OrthoDB" id="742917at2"/>
<dbReference type="Proteomes" id="UP000036261">
    <property type="component" value="Unassembled WGS sequence"/>
</dbReference>
<evidence type="ECO:0000313" key="2">
    <source>
        <dbReference type="EMBL" id="KMQ60279.1"/>
    </source>
</evidence>
<evidence type="ECO:0000313" key="3">
    <source>
        <dbReference type="Proteomes" id="UP000036261"/>
    </source>
</evidence>
<feature type="transmembrane region" description="Helical" evidence="1">
    <location>
        <begin position="62"/>
        <end position="82"/>
    </location>
</feature>
<dbReference type="PATRIC" id="fig|558151.6.peg.3987"/>
<reference evidence="2 3" key="1">
    <citation type="journal article" date="2013" name="Int. J. Syst. Evol. Microbiol.">
        <title>Chryseobacterium angstadtii sp. nov., isolated from a newt tank.</title>
        <authorList>
            <person name="Kirk K.E."/>
            <person name="Hoffman J.A."/>
            <person name="Smith K.A."/>
            <person name="Strahan B.L."/>
            <person name="Failor K.C."/>
            <person name="Krebs J.E."/>
            <person name="Gale A.N."/>
            <person name="Do T.D."/>
            <person name="Sontag T.C."/>
            <person name="Batties A.M."/>
            <person name="Mistiszyn K."/>
            <person name="Newman J.D."/>
        </authorList>
    </citation>
    <scope>NUCLEOTIDE SEQUENCE [LARGE SCALE GENOMIC DNA]</scope>
    <source>
        <strain evidence="2 3">KM</strain>
    </source>
</reference>
<keyword evidence="1" id="KW-1133">Transmembrane helix</keyword>
<protein>
    <recommendedName>
        <fullName evidence="4">DUF4280 domain-containing protein</fullName>
    </recommendedName>
</protein>
<feature type="transmembrane region" description="Helical" evidence="1">
    <location>
        <begin position="88"/>
        <end position="109"/>
    </location>
</feature>
<dbReference type="RefSeq" id="WP_048508225.1">
    <property type="nucleotide sequence ID" value="NZ_LFND01000006.1"/>
</dbReference>
<name>A0A0J7I2V3_9FLAO</name>
<keyword evidence="3" id="KW-1185">Reference proteome</keyword>